<accession>A0AA36D1K8</accession>
<dbReference type="AlphaFoldDB" id="A0AA36D1K8"/>
<proteinExistence type="predicted"/>
<dbReference type="Gene3D" id="1.10.510.10">
    <property type="entry name" value="Transferase(Phosphotransferase) domain 1"/>
    <property type="match status" value="1"/>
</dbReference>
<dbReference type="EMBL" id="CATQJA010002656">
    <property type="protein sequence ID" value="CAJ0579343.1"/>
    <property type="molecule type" value="Genomic_DNA"/>
</dbReference>
<dbReference type="InterPro" id="IPR011009">
    <property type="entry name" value="Kinase-like_dom_sf"/>
</dbReference>
<organism evidence="2 3">
    <name type="scientific">Mesorhabditis spiculigera</name>
    <dbReference type="NCBI Taxonomy" id="96644"/>
    <lineage>
        <taxon>Eukaryota</taxon>
        <taxon>Metazoa</taxon>
        <taxon>Ecdysozoa</taxon>
        <taxon>Nematoda</taxon>
        <taxon>Chromadorea</taxon>
        <taxon>Rhabditida</taxon>
        <taxon>Rhabditina</taxon>
        <taxon>Rhabditomorpha</taxon>
        <taxon>Rhabditoidea</taxon>
        <taxon>Rhabditidae</taxon>
        <taxon>Mesorhabditinae</taxon>
        <taxon>Mesorhabditis</taxon>
    </lineage>
</organism>
<feature type="non-terminal residue" evidence="2">
    <location>
        <position position="328"/>
    </location>
</feature>
<feature type="compositionally biased region" description="Basic and acidic residues" evidence="1">
    <location>
        <begin position="169"/>
        <end position="186"/>
    </location>
</feature>
<evidence type="ECO:0000313" key="2">
    <source>
        <dbReference type="EMBL" id="CAJ0579343.1"/>
    </source>
</evidence>
<reference evidence="2" key="1">
    <citation type="submission" date="2023-06" db="EMBL/GenBank/DDBJ databases">
        <authorList>
            <person name="Delattre M."/>
        </authorList>
    </citation>
    <scope>NUCLEOTIDE SEQUENCE</scope>
    <source>
        <strain evidence="2">AF72</strain>
    </source>
</reference>
<gene>
    <name evidence="2" type="ORF">MSPICULIGERA_LOCUS17564</name>
</gene>
<dbReference type="SUPFAM" id="SSF56112">
    <property type="entry name" value="Protein kinase-like (PK-like)"/>
    <property type="match status" value="1"/>
</dbReference>
<evidence type="ECO:0000256" key="1">
    <source>
        <dbReference type="SAM" id="MobiDB-lite"/>
    </source>
</evidence>
<feature type="region of interest" description="Disordered" evidence="1">
    <location>
        <begin position="169"/>
        <end position="192"/>
    </location>
</feature>
<protein>
    <submittedName>
        <fullName evidence="2">Uncharacterized protein</fullName>
    </submittedName>
</protein>
<evidence type="ECO:0000313" key="3">
    <source>
        <dbReference type="Proteomes" id="UP001177023"/>
    </source>
</evidence>
<sequence length="328" mass="36724">MHRDEDLGRRDDIYSLLFMFIELHSGLPWQEDKNKDDISSKKLYFEEHPAELAKILPAELDGNFPALRLLTFYSRPNYRTVYEGLLAIMKRCRVKMTDRYDFETESEHAAWVSAEGLKGNLREVMQGLARLDSTVVDIDTKVAQLSLSSQKVFTAQKWTSDLLKVETRTLEDDSGRRATRGPEPEAPKTYQPINLGRGFASVGAANHPLGCCCGQCGLMASQAHSAAQASTQQARKKVAAALRDVDAIRAVLLRLDDKLSSTSAELTYADALREFELATFTENYPLEVARVVPSGSERLNDENPALDEDHFIEYDPTANSSTMVIRKS</sequence>
<name>A0AA36D1K8_9BILA</name>
<keyword evidence="3" id="KW-1185">Reference proteome</keyword>
<dbReference type="PANTHER" id="PTHR11909">
    <property type="entry name" value="CASEIN KINASE-RELATED"/>
    <property type="match status" value="1"/>
</dbReference>
<comment type="caution">
    <text evidence="2">The sequence shown here is derived from an EMBL/GenBank/DDBJ whole genome shotgun (WGS) entry which is preliminary data.</text>
</comment>
<dbReference type="InterPro" id="IPR050235">
    <property type="entry name" value="CK1_Ser-Thr_kinase"/>
</dbReference>
<dbReference type="Proteomes" id="UP001177023">
    <property type="component" value="Unassembled WGS sequence"/>
</dbReference>